<dbReference type="PANTHER" id="PTHR21152">
    <property type="entry name" value="AMINOTRANSFERASE CLASS V"/>
    <property type="match status" value="1"/>
</dbReference>
<evidence type="ECO:0000256" key="2">
    <source>
        <dbReference type="ARBA" id="ARBA00009236"/>
    </source>
</evidence>
<feature type="binding site" evidence="12">
    <location>
        <position position="346"/>
    </location>
    <ligand>
        <name>substrate</name>
    </ligand>
</feature>
<evidence type="ECO:0000256" key="10">
    <source>
        <dbReference type="ARBA" id="ARBA00033660"/>
    </source>
</evidence>
<comment type="subunit">
    <text evidence="11">Homodimer.</text>
</comment>
<dbReference type="SUPFAM" id="SSF53383">
    <property type="entry name" value="PLP-dependent transferases"/>
    <property type="match status" value="1"/>
</dbReference>
<keyword evidence="18" id="KW-1185">Reference proteome</keyword>
<evidence type="ECO:0000256" key="6">
    <source>
        <dbReference type="ARBA" id="ARBA00022576"/>
    </source>
</evidence>
<proteinExistence type="inferred from homology"/>
<dbReference type="EC" id="2.6.1.44" evidence="4 11"/>
<comment type="similarity">
    <text evidence="2 11 14">Belongs to the class-V pyridoxal-phosphate-dependent aminotransferase family.</text>
</comment>
<feature type="domain" description="Aminotransferase class V" evidence="16">
    <location>
        <begin position="162"/>
        <end position="361"/>
    </location>
</feature>
<comment type="catalytic activity">
    <reaction evidence="9">
        <text>L-serine + pyruvate = 3-hydroxypyruvate + L-alanine</text>
        <dbReference type="Rhea" id="RHEA:22852"/>
        <dbReference type="ChEBI" id="CHEBI:15361"/>
        <dbReference type="ChEBI" id="CHEBI:17180"/>
        <dbReference type="ChEBI" id="CHEBI:33384"/>
        <dbReference type="ChEBI" id="CHEBI:57972"/>
        <dbReference type="EC" id="2.6.1.51"/>
    </reaction>
    <physiologicalReaction direction="left-to-right" evidence="9">
        <dbReference type="Rhea" id="RHEA:22853"/>
    </physiologicalReaction>
</comment>
<protein>
    <recommendedName>
        <fullName evidence="5 11">Alanine--glyoxylate aminotransferase</fullName>
        <shortName evidence="11">AGT</shortName>
        <shortName evidence="11">SPT</shortName>
        <ecNumber evidence="4 11">2.6.1.44</ecNumber>
        <ecNumber evidence="3 11">2.6.1.51</ecNumber>
    </recommendedName>
    <alternativeName>
        <fullName evidence="11">Serine--pyruvate aminotransferase</fullName>
    </alternativeName>
</protein>
<dbReference type="PROSITE" id="PS00595">
    <property type="entry name" value="AA_TRANSFER_CLASS_5"/>
    <property type="match status" value="1"/>
</dbReference>
<evidence type="ECO:0000259" key="16">
    <source>
        <dbReference type="Pfam" id="PF00266"/>
    </source>
</evidence>
<dbReference type="Ensembl" id="ENSCSRT00000005899.1">
    <property type="protein sequence ID" value="ENSCSRP00000005713.1"/>
    <property type="gene ID" value="ENSCSRG00000004218.1"/>
</dbReference>
<dbReference type="Proteomes" id="UP000694403">
    <property type="component" value="Unplaced"/>
</dbReference>
<keyword evidence="8 11" id="KW-0663">Pyridoxal phosphate</keyword>
<dbReference type="Gene3D" id="3.40.640.10">
    <property type="entry name" value="Type I PLP-dependent aspartate aminotransferase-like (Major domain)"/>
    <property type="match status" value="2"/>
</dbReference>
<evidence type="ECO:0000256" key="3">
    <source>
        <dbReference type="ARBA" id="ARBA00013027"/>
    </source>
</evidence>
<dbReference type="GO" id="GO:0004760">
    <property type="term" value="F:L-serine-pyruvate transaminase activity"/>
    <property type="evidence" value="ECO:0007669"/>
    <property type="project" value="UniProtKB-EC"/>
</dbReference>
<evidence type="ECO:0000256" key="14">
    <source>
        <dbReference type="RuleBase" id="RU004075"/>
    </source>
</evidence>
<dbReference type="Gene3D" id="3.90.1150.10">
    <property type="entry name" value="Aspartate Aminotransferase, domain 1"/>
    <property type="match status" value="1"/>
</dbReference>
<sequence>ASWATARAPLSLPVLPAPRYHAMSSQQLLVPPPAVLRQPLAVPDRLLLGPGPSNVPPRILAAGGRQLIGHLHKEMFQIMDEIKLGIQYAFQTQNPLTLAISGPGHCAMEAALLNAVEAGEVVLMAVNGIWGERATDISKRLGMGLGPLPVCCLRLPAINSSRMCLLLVDSVASLGGAPILMDQQGIDILYSGSQKVLNAPPGSAPISFSERARKKIFSRRTKPPSFFLDMGWLANYWGCDDKPRMYHHTAPINSFFSLREGLAILAEQGLENSWKLHKENSLYLCAGLQQLGLQLFVKEQEVRLPTITTFVLPEGYDWKEVTAFIMNKHAIEISGGLGPSAGKVLRIGLMGYNSTKFNVDRVLHALKDALQHCHKNKL</sequence>
<evidence type="ECO:0000256" key="13">
    <source>
        <dbReference type="PIRSR" id="PIRSR000524-50"/>
    </source>
</evidence>
<dbReference type="AlphaFoldDB" id="A0A8C3RVR5"/>
<evidence type="ECO:0000256" key="8">
    <source>
        <dbReference type="ARBA" id="ARBA00022898"/>
    </source>
</evidence>
<evidence type="ECO:0000256" key="7">
    <source>
        <dbReference type="ARBA" id="ARBA00022679"/>
    </source>
</evidence>
<dbReference type="GO" id="GO:0005777">
    <property type="term" value="C:peroxisome"/>
    <property type="evidence" value="ECO:0007669"/>
    <property type="project" value="TreeGrafter"/>
</dbReference>
<dbReference type="InterPro" id="IPR015424">
    <property type="entry name" value="PyrdxlP-dep_Trfase"/>
</dbReference>
<evidence type="ECO:0000313" key="18">
    <source>
        <dbReference type="Proteomes" id="UP000694403"/>
    </source>
</evidence>
<evidence type="ECO:0000256" key="4">
    <source>
        <dbReference type="ARBA" id="ARBA00013049"/>
    </source>
</evidence>
<evidence type="ECO:0000256" key="1">
    <source>
        <dbReference type="ARBA" id="ARBA00001933"/>
    </source>
</evidence>
<dbReference type="Pfam" id="PF00266">
    <property type="entry name" value="Aminotran_5"/>
    <property type="match status" value="1"/>
</dbReference>
<keyword evidence="6" id="KW-0032">Aminotransferase</keyword>
<organism evidence="17 18">
    <name type="scientific">Chelydra serpentina</name>
    <name type="common">Snapping turtle</name>
    <name type="synonym">Testudo serpentina</name>
    <dbReference type="NCBI Taxonomy" id="8475"/>
    <lineage>
        <taxon>Eukaryota</taxon>
        <taxon>Metazoa</taxon>
        <taxon>Chordata</taxon>
        <taxon>Craniata</taxon>
        <taxon>Vertebrata</taxon>
        <taxon>Euteleostomi</taxon>
        <taxon>Archelosauria</taxon>
        <taxon>Testudinata</taxon>
        <taxon>Testudines</taxon>
        <taxon>Cryptodira</taxon>
        <taxon>Durocryptodira</taxon>
        <taxon>Americhelydia</taxon>
        <taxon>Chelydroidea</taxon>
        <taxon>Chelydridae</taxon>
        <taxon>Chelydra</taxon>
    </lineage>
</organism>
<feature type="modified residue" description="N6-(pyridoxal phosphate)lysine" evidence="13">
    <location>
        <position position="195"/>
    </location>
</feature>
<reference evidence="17" key="1">
    <citation type="submission" date="2025-08" db="UniProtKB">
        <authorList>
            <consortium name="Ensembl"/>
        </authorList>
    </citation>
    <scope>IDENTIFICATION</scope>
</reference>
<keyword evidence="7" id="KW-0808">Transferase</keyword>
<dbReference type="InterPro" id="IPR015422">
    <property type="entry name" value="PyrdxlP-dep_Trfase_small"/>
</dbReference>
<evidence type="ECO:0000256" key="12">
    <source>
        <dbReference type="PIRSR" id="PIRSR000524-1"/>
    </source>
</evidence>
<comment type="cofactor">
    <cofactor evidence="1 11 13 15">
        <name>pyridoxal 5'-phosphate</name>
        <dbReference type="ChEBI" id="CHEBI:597326"/>
    </cofactor>
</comment>
<dbReference type="InterPro" id="IPR000192">
    <property type="entry name" value="Aminotrans_V_dom"/>
</dbReference>
<dbReference type="PIRSF" id="PIRSF000524">
    <property type="entry name" value="SPT"/>
    <property type="match status" value="1"/>
</dbReference>
<evidence type="ECO:0000313" key="17">
    <source>
        <dbReference type="Ensembl" id="ENSCSRP00000005713.1"/>
    </source>
</evidence>
<evidence type="ECO:0000256" key="5">
    <source>
        <dbReference type="ARBA" id="ARBA00019220"/>
    </source>
</evidence>
<dbReference type="InterPro" id="IPR015421">
    <property type="entry name" value="PyrdxlP-dep_Trfase_major"/>
</dbReference>
<dbReference type="InterPro" id="IPR020578">
    <property type="entry name" value="Aminotrans_V_PyrdxlP_BS"/>
</dbReference>
<name>A0A8C3RVR5_CHESE</name>
<evidence type="ECO:0000256" key="11">
    <source>
        <dbReference type="PIRNR" id="PIRNR000524"/>
    </source>
</evidence>
<evidence type="ECO:0000256" key="15">
    <source>
        <dbReference type="RuleBase" id="RU004504"/>
    </source>
</evidence>
<dbReference type="PANTHER" id="PTHR21152:SF40">
    <property type="entry name" value="ALANINE--GLYOXYLATE AMINOTRANSFERASE"/>
    <property type="match status" value="1"/>
</dbReference>
<dbReference type="GO" id="GO:0019265">
    <property type="term" value="P:glycine biosynthetic process, by transamination of glyoxylate"/>
    <property type="evidence" value="ECO:0007669"/>
    <property type="project" value="TreeGrafter"/>
</dbReference>
<dbReference type="FunFam" id="3.90.1150.10:FF:000039">
    <property type="entry name" value="Serine--pyruvate aminotransferase"/>
    <property type="match status" value="1"/>
</dbReference>
<comment type="catalytic activity">
    <reaction evidence="10">
        <text>glyoxylate + L-alanine = glycine + pyruvate</text>
        <dbReference type="Rhea" id="RHEA:24248"/>
        <dbReference type="ChEBI" id="CHEBI:15361"/>
        <dbReference type="ChEBI" id="CHEBI:36655"/>
        <dbReference type="ChEBI" id="CHEBI:57305"/>
        <dbReference type="ChEBI" id="CHEBI:57972"/>
        <dbReference type="EC" id="2.6.1.44"/>
    </reaction>
    <physiologicalReaction direction="left-to-right" evidence="10">
        <dbReference type="Rhea" id="RHEA:24249"/>
    </physiologicalReaction>
</comment>
<reference evidence="17" key="2">
    <citation type="submission" date="2025-09" db="UniProtKB">
        <authorList>
            <consortium name="Ensembl"/>
        </authorList>
    </citation>
    <scope>IDENTIFICATION</scope>
</reference>
<dbReference type="GO" id="GO:0008453">
    <property type="term" value="F:alanine-glyoxylate transaminase activity"/>
    <property type="evidence" value="ECO:0007669"/>
    <property type="project" value="UniProtKB-EC"/>
</dbReference>
<dbReference type="EC" id="2.6.1.51" evidence="3 11"/>
<evidence type="ECO:0000256" key="9">
    <source>
        <dbReference type="ARBA" id="ARBA00033634"/>
    </source>
</evidence>
<dbReference type="InterPro" id="IPR024169">
    <property type="entry name" value="SP_NH2Trfase/AEP_transaminase"/>
</dbReference>
<accession>A0A8C3RVR5</accession>